<evidence type="ECO:0000256" key="4">
    <source>
        <dbReference type="ARBA" id="ARBA00022691"/>
    </source>
</evidence>
<dbReference type="OrthoDB" id="10027013at2759"/>
<keyword evidence="3" id="KW-0808">Transferase</keyword>
<dbReference type="OMA" id="WRATFDT"/>
<reference evidence="6 7" key="1">
    <citation type="submission" date="2015-01" db="EMBL/GenBank/DDBJ databases">
        <title>The Genome Sequence of Exophiala mesophila CBS40295.</title>
        <authorList>
            <consortium name="The Broad Institute Genomics Platform"/>
            <person name="Cuomo C."/>
            <person name="de Hoog S."/>
            <person name="Gorbushina A."/>
            <person name="Stielow B."/>
            <person name="Teixiera M."/>
            <person name="Abouelleil A."/>
            <person name="Chapman S.B."/>
            <person name="Priest M."/>
            <person name="Young S.K."/>
            <person name="Wortman J."/>
            <person name="Nusbaum C."/>
            <person name="Birren B."/>
        </authorList>
    </citation>
    <scope>NUCLEOTIDE SEQUENCE [LARGE SCALE GENOMIC DNA]</scope>
    <source>
        <strain evidence="6 7">CBS 40295</strain>
    </source>
</reference>
<dbReference type="AlphaFoldDB" id="A0A0D1ZHV6"/>
<dbReference type="SUPFAM" id="SSF53335">
    <property type="entry name" value="S-adenosyl-L-methionine-dependent methyltransferases"/>
    <property type="match status" value="1"/>
</dbReference>
<feature type="domain" description="Methyltransferase type 11" evidence="5">
    <location>
        <begin position="51"/>
        <end position="142"/>
    </location>
</feature>
<dbReference type="CDD" id="cd02440">
    <property type="entry name" value="AdoMet_MTases"/>
    <property type="match status" value="1"/>
</dbReference>
<dbReference type="InterPro" id="IPR051052">
    <property type="entry name" value="Diverse_substrate_MTase"/>
</dbReference>
<dbReference type="PANTHER" id="PTHR44942">
    <property type="entry name" value="METHYLTRANSF_11 DOMAIN-CONTAINING PROTEIN"/>
    <property type="match status" value="1"/>
</dbReference>
<accession>A0A0D1ZHV6</accession>
<evidence type="ECO:0000313" key="7">
    <source>
        <dbReference type="Proteomes" id="UP000054302"/>
    </source>
</evidence>
<dbReference type="GO" id="GO:0032259">
    <property type="term" value="P:methylation"/>
    <property type="evidence" value="ECO:0007669"/>
    <property type="project" value="UniProtKB-KW"/>
</dbReference>
<dbReference type="GO" id="GO:0008757">
    <property type="term" value="F:S-adenosylmethionine-dependent methyltransferase activity"/>
    <property type="evidence" value="ECO:0007669"/>
    <property type="project" value="InterPro"/>
</dbReference>
<proteinExistence type="inferred from homology"/>
<keyword evidence="7" id="KW-1185">Reference proteome</keyword>
<dbReference type="InterPro" id="IPR013216">
    <property type="entry name" value="Methyltransf_11"/>
</dbReference>
<dbReference type="HOGENOM" id="CLU_049344_4_0_1"/>
<protein>
    <recommendedName>
        <fullName evidence="5">Methyltransferase type 11 domain-containing protein</fullName>
    </recommendedName>
</protein>
<dbReference type="EMBL" id="KN847521">
    <property type="protein sequence ID" value="KIV94202.1"/>
    <property type="molecule type" value="Genomic_DNA"/>
</dbReference>
<dbReference type="GeneID" id="27319835"/>
<gene>
    <name evidence="6" type="ORF">PV10_01990</name>
</gene>
<dbReference type="VEuPathDB" id="FungiDB:PV10_01990"/>
<comment type="similarity">
    <text evidence="1">Belongs to the methyltransferase superfamily.</text>
</comment>
<dbReference type="InterPro" id="IPR029063">
    <property type="entry name" value="SAM-dependent_MTases_sf"/>
</dbReference>
<name>A0A0D1ZHV6_EXOME</name>
<dbReference type="Proteomes" id="UP000054302">
    <property type="component" value="Unassembled WGS sequence"/>
</dbReference>
<evidence type="ECO:0000259" key="5">
    <source>
        <dbReference type="Pfam" id="PF08241"/>
    </source>
</evidence>
<dbReference type="PANTHER" id="PTHR44942:SF4">
    <property type="entry name" value="METHYLTRANSFERASE TYPE 11 DOMAIN-CONTAINING PROTEIN"/>
    <property type="match status" value="1"/>
</dbReference>
<dbReference type="Gene3D" id="3.40.50.150">
    <property type="entry name" value="Vaccinia Virus protein VP39"/>
    <property type="match status" value="1"/>
</dbReference>
<evidence type="ECO:0000256" key="1">
    <source>
        <dbReference type="ARBA" id="ARBA00008361"/>
    </source>
</evidence>
<dbReference type="RefSeq" id="XP_016225776.1">
    <property type="nucleotide sequence ID" value="XM_016366258.1"/>
</dbReference>
<sequence>MTECKISDVAQAGFASAAAYEAHRPSYPPEAVAELLDRLGISGVHGARVADLAAGTGKFTEILANRPEQYNVVAIEPHDGMRAQLQNKSLPRVAVVKGAAEDLADLSSGDFAAVVTAQAFHWFANMKALNEIARILQPTGVFGVIWNIDDYNAPLSWDIQPGWGHQMRSVIHTFHDGTPRFRDGQWRKVFDEQNRSDPLSLQFSANPIFGLPIGEGHVAYEHRLPPDAVWARLSTLSQIAVLREDAFDKVKQTFFEAANVDEQDDQGRIAVRGRTVFFWTSKIPELPLKIDG</sequence>
<evidence type="ECO:0000313" key="6">
    <source>
        <dbReference type="EMBL" id="KIV94202.1"/>
    </source>
</evidence>
<dbReference type="STRING" id="212818.A0A0D1ZHV6"/>
<keyword evidence="4" id="KW-0949">S-adenosyl-L-methionine</keyword>
<organism evidence="6 7">
    <name type="scientific">Exophiala mesophila</name>
    <name type="common">Black yeast-like fungus</name>
    <dbReference type="NCBI Taxonomy" id="212818"/>
    <lineage>
        <taxon>Eukaryota</taxon>
        <taxon>Fungi</taxon>
        <taxon>Dikarya</taxon>
        <taxon>Ascomycota</taxon>
        <taxon>Pezizomycotina</taxon>
        <taxon>Eurotiomycetes</taxon>
        <taxon>Chaetothyriomycetidae</taxon>
        <taxon>Chaetothyriales</taxon>
        <taxon>Herpotrichiellaceae</taxon>
        <taxon>Exophiala</taxon>
    </lineage>
</organism>
<evidence type="ECO:0000256" key="2">
    <source>
        <dbReference type="ARBA" id="ARBA00022603"/>
    </source>
</evidence>
<evidence type="ECO:0000256" key="3">
    <source>
        <dbReference type="ARBA" id="ARBA00022679"/>
    </source>
</evidence>
<dbReference type="Pfam" id="PF08241">
    <property type="entry name" value="Methyltransf_11"/>
    <property type="match status" value="1"/>
</dbReference>
<keyword evidence="2" id="KW-0489">Methyltransferase</keyword>